<gene>
    <name evidence="2" type="ORF">CYNAS_LOCUS1917</name>
</gene>
<reference evidence="2" key="1">
    <citation type="submission" date="2023-07" db="EMBL/GenBank/DDBJ databases">
        <authorList>
            <consortium name="CYATHOMIX"/>
        </authorList>
    </citation>
    <scope>NUCLEOTIDE SEQUENCE</scope>
    <source>
        <strain evidence="2">N/A</strain>
    </source>
</reference>
<evidence type="ECO:0000313" key="3">
    <source>
        <dbReference type="Proteomes" id="UP001176961"/>
    </source>
</evidence>
<keyword evidence="1" id="KW-0472">Membrane</keyword>
<keyword evidence="1" id="KW-0812">Transmembrane</keyword>
<evidence type="ECO:0000256" key="1">
    <source>
        <dbReference type="SAM" id="Phobius"/>
    </source>
</evidence>
<proteinExistence type="predicted"/>
<comment type="caution">
    <text evidence="2">The sequence shown here is derived from an EMBL/GenBank/DDBJ whole genome shotgun (WGS) entry which is preliminary data.</text>
</comment>
<organism evidence="2 3">
    <name type="scientific">Cylicocyclus nassatus</name>
    <name type="common">Nematode worm</name>
    <dbReference type="NCBI Taxonomy" id="53992"/>
    <lineage>
        <taxon>Eukaryota</taxon>
        <taxon>Metazoa</taxon>
        <taxon>Ecdysozoa</taxon>
        <taxon>Nematoda</taxon>
        <taxon>Chromadorea</taxon>
        <taxon>Rhabditida</taxon>
        <taxon>Rhabditina</taxon>
        <taxon>Rhabditomorpha</taxon>
        <taxon>Strongyloidea</taxon>
        <taxon>Strongylidae</taxon>
        <taxon>Cylicocyclus</taxon>
    </lineage>
</organism>
<feature type="transmembrane region" description="Helical" evidence="1">
    <location>
        <begin position="236"/>
        <end position="258"/>
    </location>
</feature>
<keyword evidence="3" id="KW-1185">Reference proteome</keyword>
<feature type="non-terminal residue" evidence="2">
    <location>
        <position position="1"/>
    </location>
</feature>
<accession>A0AA36DNR9</accession>
<keyword evidence="1" id="KW-1133">Transmembrane helix</keyword>
<protein>
    <submittedName>
        <fullName evidence="2">Uncharacterized protein</fullName>
    </submittedName>
</protein>
<dbReference type="AlphaFoldDB" id="A0AA36DNR9"/>
<name>A0AA36DNR9_CYLNA</name>
<dbReference type="Proteomes" id="UP001176961">
    <property type="component" value="Unassembled WGS sequence"/>
</dbReference>
<evidence type="ECO:0000313" key="2">
    <source>
        <dbReference type="EMBL" id="CAJ0589934.1"/>
    </source>
</evidence>
<sequence length="266" mass="30091">ETEPVDSTTHKNRKTRNFKAFKAETSEHKLSDTVAGKHKATTPEEIDWSMFEDAIPMPDKKQLQNEHALIICTVMSTPEILKELSSNGGSIAAVKLSAEHLKGYSVDACAKPMCSLTTTLSGSLNSSCQMLKDAMSLYNNIPLLFAEAYKWKEVYGSSLNMVIYADKKPKEIEKLFRNIMHEFRQIWESYQQQAKKKEISKPVSSRPLLLAFPKFENRARIQFPNKFSEIASMKTIATLVCLLLILGLSITTFIIGLIKIRRNKVK</sequence>
<dbReference type="EMBL" id="CATQJL010000001">
    <property type="protein sequence ID" value="CAJ0589934.1"/>
    <property type="molecule type" value="Genomic_DNA"/>
</dbReference>